<dbReference type="SUPFAM" id="SSF55620">
    <property type="entry name" value="Tetrahydrobiopterin biosynthesis enzymes-like"/>
    <property type="match status" value="1"/>
</dbReference>
<evidence type="ECO:0000256" key="7">
    <source>
        <dbReference type="ARBA" id="ARBA00022840"/>
    </source>
</evidence>
<keyword evidence="7" id="KW-0067">ATP-binding</keyword>
<comment type="pathway">
    <text evidence="10">Cofactor biosynthesis; tetrahydrofolate biosynthesis; 2-amino-4-hydroxy-6-hydroxymethyl-7,8-dihydropteridine diphosphate from 7,8-dihydroneopterin triphosphate: step 3/4.</text>
</comment>
<gene>
    <name evidence="12" type="ORF">ATO10_15235</name>
</gene>
<evidence type="ECO:0000313" key="13">
    <source>
        <dbReference type="Proteomes" id="UP000024836"/>
    </source>
</evidence>
<dbReference type="Proteomes" id="UP000024836">
    <property type="component" value="Unassembled WGS sequence"/>
</dbReference>
<dbReference type="InterPro" id="IPR043133">
    <property type="entry name" value="GTP-CH-I_C/QueF"/>
</dbReference>
<comment type="function">
    <text evidence="10">Catalyzes the conversion of 7,8-dihydroneopterin to 6-hydroxymethyl-7,8-dihydropterin.</text>
</comment>
<proteinExistence type="inferred from homology"/>
<dbReference type="RefSeq" id="WP_051598186.1">
    <property type="nucleotide sequence ID" value="NZ_AQQY01000014.1"/>
</dbReference>
<dbReference type="Pfam" id="PF01288">
    <property type="entry name" value="HPPK"/>
    <property type="match status" value="1"/>
</dbReference>
<dbReference type="GO" id="GO:0016301">
    <property type="term" value="F:kinase activity"/>
    <property type="evidence" value="ECO:0007669"/>
    <property type="project" value="UniProtKB-KW"/>
</dbReference>
<dbReference type="OrthoDB" id="9808041at2"/>
<dbReference type="Pfam" id="PF02152">
    <property type="entry name" value="FolB"/>
    <property type="match status" value="1"/>
</dbReference>
<keyword evidence="8 10" id="KW-0289">Folate biosynthesis</keyword>
<dbReference type="EC" id="2.7.6.3" evidence="10"/>
<evidence type="ECO:0000256" key="1">
    <source>
        <dbReference type="ARBA" id="ARBA00005051"/>
    </source>
</evidence>
<dbReference type="UniPathway" id="UPA00077">
    <property type="reaction ID" value="UER00154"/>
</dbReference>
<keyword evidence="5" id="KW-0547">Nucleotide-binding</keyword>
<dbReference type="InterPro" id="IPR006157">
    <property type="entry name" value="FolB_dom"/>
</dbReference>
<evidence type="ECO:0000256" key="3">
    <source>
        <dbReference type="ARBA" id="ARBA00009640"/>
    </source>
</evidence>
<dbReference type="PROSITE" id="PS00794">
    <property type="entry name" value="HPPK"/>
    <property type="match status" value="1"/>
</dbReference>
<dbReference type="GO" id="GO:0046654">
    <property type="term" value="P:tetrahydrofolate biosynthetic process"/>
    <property type="evidence" value="ECO:0007669"/>
    <property type="project" value="UniProtKB-UniRule"/>
</dbReference>
<comment type="caution">
    <text evidence="12">The sequence shown here is derived from an EMBL/GenBank/DDBJ whole genome shotgun (WGS) entry which is preliminary data.</text>
</comment>
<keyword evidence="10" id="KW-0456">Lyase</keyword>
<comment type="catalytic activity">
    <reaction evidence="10">
        <text>7,8-dihydroneopterin = 6-hydroxymethyl-7,8-dihydropterin + glycolaldehyde</text>
        <dbReference type="Rhea" id="RHEA:10540"/>
        <dbReference type="ChEBI" id="CHEBI:17001"/>
        <dbReference type="ChEBI" id="CHEBI:17071"/>
        <dbReference type="ChEBI" id="CHEBI:44841"/>
        <dbReference type="EC" id="4.1.2.25"/>
    </reaction>
</comment>
<dbReference type="SUPFAM" id="SSF55083">
    <property type="entry name" value="6-hydroxymethyl-7,8-dihydropterin pyrophosphokinase, HPPK"/>
    <property type="match status" value="1"/>
</dbReference>
<keyword evidence="4" id="KW-0808">Transferase</keyword>
<dbReference type="STRING" id="1461693.ATO10_15235"/>
<feature type="domain" description="7,8-dihydro-6-hydroxymethylpterin-pyrophosphokinase" evidence="11">
    <location>
        <begin position="208"/>
        <end position="219"/>
    </location>
</feature>
<protein>
    <recommendedName>
        <fullName evidence="10">Bifunctional folate synthesis protein</fullName>
    </recommendedName>
    <domain>
        <recommendedName>
            <fullName evidence="10">Dihydroneopterin aldolase</fullName>
            <shortName evidence="10">DHNA</shortName>
            <ecNumber evidence="10">4.1.2.25</ecNumber>
        </recommendedName>
        <alternativeName>
            <fullName evidence="10">7,8-dihydroneopterin aldolase</fullName>
        </alternativeName>
    </domain>
    <domain>
        <recommendedName>
            <fullName evidence="10">2-amino-4-hydroxy-6-hydroxymethyldihydropteridine pyrophosphokinase</fullName>
            <ecNumber evidence="10">2.7.6.3</ecNumber>
        </recommendedName>
        <alternativeName>
            <fullName evidence="10">6-hydroxymethyl-7,8-dihydropterin pyrophosphokinase</fullName>
            <shortName evidence="10">PPPK</shortName>
        </alternativeName>
        <alternativeName>
            <fullName evidence="10">7,8-dihydro-6-hydroxymethylpterin pyrophosphokinase</fullName>
            <shortName evidence="10">HPPK</shortName>
        </alternativeName>
    </domain>
</protein>
<comment type="pathway">
    <text evidence="1">Cofactor biosynthesis; tetrahydrofolate biosynthesis; 2-amino-4-hydroxy-6-hydroxymethyl-7,8-dihydropteridine diphosphate from 7,8-dihydroneopterin triphosphate: step 4/4.</text>
</comment>
<dbReference type="NCBIfam" id="TIGR01498">
    <property type="entry name" value="folK"/>
    <property type="match status" value="1"/>
</dbReference>
<dbReference type="NCBIfam" id="TIGR00526">
    <property type="entry name" value="folB_dom"/>
    <property type="match status" value="1"/>
</dbReference>
<evidence type="ECO:0000313" key="12">
    <source>
        <dbReference type="EMBL" id="KCV80885.1"/>
    </source>
</evidence>
<comment type="similarity">
    <text evidence="10">Belongs to the DHNA family.</text>
</comment>
<reference evidence="12 13" key="1">
    <citation type="submission" date="2013-04" db="EMBL/GenBank/DDBJ databases">
        <title>Shimia sp. 22II-S11-Z10 Genome Sequencing.</title>
        <authorList>
            <person name="Lai Q."/>
            <person name="Li G."/>
            <person name="Shao Z."/>
        </authorList>
    </citation>
    <scope>NUCLEOTIDE SEQUENCE [LARGE SCALE GENOMIC DNA]</scope>
    <source>
        <strain evidence="13">22II-S11-Z10</strain>
    </source>
</reference>
<evidence type="ECO:0000256" key="6">
    <source>
        <dbReference type="ARBA" id="ARBA00022777"/>
    </source>
</evidence>
<comment type="similarity">
    <text evidence="3">In the N-terminal section; belongs to the DHNA family.</text>
</comment>
<evidence type="ECO:0000256" key="8">
    <source>
        <dbReference type="ARBA" id="ARBA00022909"/>
    </source>
</evidence>
<accession>A0A058ZI24</accession>
<dbReference type="CDD" id="cd00534">
    <property type="entry name" value="DHNA_DHNTPE"/>
    <property type="match status" value="1"/>
</dbReference>
<dbReference type="PANTHER" id="PTHR43071:SF1">
    <property type="entry name" value="2-AMINO-4-HYDROXY-6-HYDROXYMETHYLDIHYDROPTERIDINE PYROPHOSPHOKINASE"/>
    <property type="match status" value="1"/>
</dbReference>
<dbReference type="EMBL" id="AQQY01000014">
    <property type="protein sequence ID" value="KCV80885.1"/>
    <property type="molecule type" value="Genomic_DNA"/>
</dbReference>
<organism evidence="12 13">
    <name type="scientific">Actibacterium atlanticum</name>
    <dbReference type="NCBI Taxonomy" id="1461693"/>
    <lineage>
        <taxon>Bacteria</taxon>
        <taxon>Pseudomonadati</taxon>
        <taxon>Pseudomonadota</taxon>
        <taxon>Alphaproteobacteria</taxon>
        <taxon>Rhodobacterales</taxon>
        <taxon>Roseobacteraceae</taxon>
        <taxon>Actibacterium</taxon>
    </lineage>
</organism>
<evidence type="ECO:0000259" key="11">
    <source>
        <dbReference type="PROSITE" id="PS00794"/>
    </source>
</evidence>
<evidence type="ECO:0000256" key="10">
    <source>
        <dbReference type="RuleBase" id="RU362079"/>
    </source>
</evidence>
<dbReference type="NCBIfam" id="TIGR00525">
    <property type="entry name" value="folB"/>
    <property type="match status" value="1"/>
</dbReference>
<dbReference type="AlphaFoldDB" id="A0A058ZI24"/>
<sequence length="279" mass="31215">MTDWIKVQNLRLRGNHGVFEREKQTGQEFQFDIDCAFDTRACAQSDDYEQALCYASLCDLARQVCGDGPFDLVETLANRLADLILDKNPSVTETRIAVRKPTAPMKGRFDAVGVQITRKRRWRVGLSLGSNIGDAAANLRLALSHLTIEDGFELDQVSSFYKTPPWGDENQDPFVNACATGWSTLAPESLLRRIKQIELSMGRAPERRWGPRLIDIDLLFADDWTVDTPLLTLPHREMFNRPFVLIPLAEIAGDQVVKGQRVGDAAKAQDATGIDKIDV</sequence>
<keyword evidence="6" id="KW-0418">Kinase</keyword>
<dbReference type="SMART" id="SM00905">
    <property type="entry name" value="FolB"/>
    <property type="match status" value="1"/>
</dbReference>
<dbReference type="InterPro" id="IPR035907">
    <property type="entry name" value="Hppk_sf"/>
</dbReference>
<dbReference type="PANTHER" id="PTHR43071">
    <property type="entry name" value="2-AMINO-4-HYDROXY-6-HYDROXYMETHYLDIHYDROPTERIDINE PYROPHOSPHOKINASE"/>
    <property type="match status" value="1"/>
</dbReference>
<evidence type="ECO:0000256" key="9">
    <source>
        <dbReference type="ARBA" id="ARBA00029409"/>
    </source>
</evidence>
<dbReference type="GO" id="GO:0003848">
    <property type="term" value="F:2-amino-4-hydroxy-6-hydroxymethyldihydropteridine diphosphokinase activity"/>
    <property type="evidence" value="ECO:0007669"/>
    <property type="project" value="UniProtKB-EC"/>
</dbReference>
<evidence type="ECO:0000256" key="4">
    <source>
        <dbReference type="ARBA" id="ARBA00022679"/>
    </source>
</evidence>
<dbReference type="GO" id="GO:0004150">
    <property type="term" value="F:dihydroneopterin aldolase activity"/>
    <property type="evidence" value="ECO:0007669"/>
    <property type="project" value="UniProtKB-UniRule"/>
</dbReference>
<dbReference type="Gene3D" id="3.30.1130.10">
    <property type="match status" value="1"/>
</dbReference>
<dbReference type="Gene3D" id="3.30.70.560">
    <property type="entry name" value="7,8-Dihydro-6-hydroxymethylpterin-pyrophosphokinase HPPK"/>
    <property type="match status" value="1"/>
</dbReference>
<dbReference type="InterPro" id="IPR000550">
    <property type="entry name" value="Hppk"/>
</dbReference>
<evidence type="ECO:0000256" key="2">
    <source>
        <dbReference type="ARBA" id="ARBA00005810"/>
    </source>
</evidence>
<dbReference type="eggNOG" id="COG1539">
    <property type="taxonomic scope" value="Bacteria"/>
</dbReference>
<evidence type="ECO:0000256" key="5">
    <source>
        <dbReference type="ARBA" id="ARBA00022741"/>
    </source>
</evidence>
<dbReference type="InterPro" id="IPR006156">
    <property type="entry name" value="Dihydroneopterin_aldolase"/>
</dbReference>
<comment type="similarity">
    <text evidence="2">Belongs to the HPPK family.</text>
</comment>
<dbReference type="GO" id="GO:0046656">
    <property type="term" value="P:folic acid biosynthetic process"/>
    <property type="evidence" value="ECO:0007669"/>
    <property type="project" value="UniProtKB-UniRule"/>
</dbReference>
<keyword evidence="13" id="KW-1185">Reference proteome</keyword>
<dbReference type="PATRIC" id="fig|1461693.3.peg.3073"/>
<name>A0A058ZI24_9RHOB</name>
<dbReference type="GO" id="GO:0005524">
    <property type="term" value="F:ATP binding"/>
    <property type="evidence" value="ECO:0007669"/>
    <property type="project" value="UniProtKB-KW"/>
</dbReference>
<comment type="function">
    <text evidence="9">Catalyzes the transfer of pyrophosphate from adenosine triphosphate (ATP) to 6-hydroxymethyl-7,8-dihydropterin, an enzymatic step in folate biosynthesis pathway.</text>
</comment>
<dbReference type="EC" id="4.1.2.25" evidence="10"/>
<dbReference type="CDD" id="cd00483">
    <property type="entry name" value="HPPK"/>
    <property type="match status" value="1"/>
</dbReference>
<dbReference type="eggNOG" id="COG0801">
    <property type="taxonomic scope" value="Bacteria"/>
</dbReference>